<protein>
    <recommendedName>
        <fullName evidence="2">Methyltransferase domain-containing protein</fullName>
    </recommendedName>
</protein>
<reference evidence="1" key="1">
    <citation type="journal article" date="2014" name="Front. Microbiol.">
        <title>High frequency of phylogenetically diverse reductive dehalogenase-homologous genes in deep subseafloor sedimentary metagenomes.</title>
        <authorList>
            <person name="Kawai M."/>
            <person name="Futagami T."/>
            <person name="Toyoda A."/>
            <person name="Takaki Y."/>
            <person name="Nishi S."/>
            <person name="Hori S."/>
            <person name="Arai W."/>
            <person name="Tsubouchi T."/>
            <person name="Morono Y."/>
            <person name="Uchiyama I."/>
            <person name="Ito T."/>
            <person name="Fujiyama A."/>
            <person name="Inagaki F."/>
            <person name="Takami H."/>
        </authorList>
    </citation>
    <scope>NUCLEOTIDE SEQUENCE</scope>
    <source>
        <strain evidence="1">Expedition CK06-06</strain>
    </source>
</reference>
<sequence length="72" mass="8413">MSNLYDHPKYYEIAFSFRDIPAEVDVFEKCFTRFSRIPIKSVLELGCGNCPHMEELINRGYQYNGLDLSKAM</sequence>
<accession>X1KMH2</accession>
<dbReference type="EMBL" id="BARU01045595">
    <property type="protein sequence ID" value="GAH94805.1"/>
    <property type="molecule type" value="Genomic_DNA"/>
</dbReference>
<name>X1KMH2_9ZZZZ</name>
<dbReference type="AlphaFoldDB" id="X1KMH2"/>
<organism evidence="1">
    <name type="scientific">marine sediment metagenome</name>
    <dbReference type="NCBI Taxonomy" id="412755"/>
    <lineage>
        <taxon>unclassified sequences</taxon>
        <taxon>metagenomes</taxon>
        <taxon>ecological metagenomes</taxon>
    </lineage>
</organism>
<dbReference type="Gene3D" id="3.40.50.150">
    <property type="entry name" value="Vaccinia Virus protein VP39"/>
    <property type="match status" value="1"/>
</dbReference>
<gene>
    <name evidence="1" type="ORF">S03H2_69123</name>
</gene>
<feature type="non-terminal residue" evidence="1">
    <location>
        <position position="72"/>
    </location>
</feature>
<dbReference type="InterPro" id="IPR029063">
    <property type="entry name" value="SAM-dependent_MTases_sf"/>
</dbReference>
<evidence type="ECO:0008006" key="2">
    <source>
        <dbReference type="Google" id="ProtNLM"/>
    </source>
</evidence>
<comment type="caution">
    <text evidence="1">The sequence shown here is derived from an EMBL/GenBank/DDBJ whole genome shotgun (WGS) entry which is preliminary data.</text>
</comment>
<proteinExistence type="predicted"/>
<dbReference type="SUPFAM" id="SSF53335">
    <property type="entry name" value="S-adenosyl-L-methionine-dependent methyltransferases"/>
    <property type="match status" value="1"/>
</dbReference>
<evidence type="ECO:0000313" key="1">
    <source>
        <dbReference type="EMBL" id="GAH94805.1"/>
    </source>
</evidence>